<proteinExistence type="predicted"/>
<dbReference type="Pfam" id="PF01833">
    <property type="entry name" value="TIG"/>
    <property type="match status" value="2"/>
</dbReference>
<evidence type="ECO:0000313" key="3">
    <source>
        <dbReference type="Proteomes" id="UP000295210"/>
    </source>
</evidence>
<feature type="domain" description="IPT/TIG" evidence="1">
    <location>
        <begin position="159"/>
        <end position="238"/>
    </location>
</feature>
<dbReference type="CDD" id="cd00102">
    <property type="entry name" value="IPT"/>
    <property type="match status" value="2"/>
</dbReference>
<dbReference type="AlphaFoldDB" id="A0A4R1LAP9"/>
<protein>
    <submittedName>
        <fullName evidence="2">IPT/TIG domain-containing protein</fullName>
    </submittedName>
</protein>
<organism evidence="2 3">
    <name type="scientific">Acidipila rosea</name>
    <dbReference type="NCBI Taxonomy" id="768535"/>
    <lineage>
        <taxon>Bacteria</taxon>
        <taxon>Pseudomonadati</taxon>
        <taxon>Acidobacteriota</taxon>
        <taxon>Terriglobia</taxon>
        <taxon>Terriglobales</taxon>
        <taxon>Acidobacteriaceae</taxon>
        <taxon>Acidipila</taxon>
    </lineage>
</organism>
<comment type="caution">
    <text evidence="2">The sequence shown here is derived from an EMBL/GenBank/DDBJ whole genome shotgun (WGS) entry which is preliminary data.</text>
</comment>
<evidence type="ECO:0000313" key="2">
    <source>
        <dbReference type="EMBL" id="TCK75526.1"/>
    </source>
</evidence>
<dbReference type="SUPFAM" id="SSF81296">
    <property type="entry name" value="E set domains"/>
    <property type="match status" value="2"/>
</dbReference>
<reference evidence="2 3" key="1">
    <citation type="submission" date="2019-03" db="EMBL/GenBank/DDBJ databases">
        <title>Genomic Encyclopedia of Type Strains, Phase IV (KMG-IV): sequencing the most valuable type-strain genomes for metagenomic binning, comparative biology and taxonomic classification.</title>
        <authorList>
            <person name="Goeker M."/>
        </authorList>
    </citation>
    <scope>NUCLEOTIDE SEQUENCE [LARGE SCALE GENOMIC DNA]</scope>
    <source>
        <strain evidence="2 3">DSM 103428</strain>
    </source>
</reference>
<dbReference type="InterPro" id="IPR013783">
    <property type="entry name" value="Ig-like_fold"/>
</dbReference>
<sequence length="782" mass="81706">MTSPRTISLCKNAGSNCRHANNVIKRTLASLGVVLVLGTLFLLSSSRAEASVTVTSLSPTVGNVNGTTVVKFTGSGFTPQMNVWFGAQQGRIVRFVSPNEAYVIAPAHPQAAVQVGIIENQFNYFRMGYVFQYVNQAPATKPPVTSPVATPSPVVHTTLTGISPNSASANTGVNVLLTGSNFVAGSRVRIAGSYAGNVQVVSSTQIRAALPGMAAGSYTVEVVNPDNSVASLNNAMRYVSAVTIVTTAIPGATVGKVYSTALSATGGTAPYSWSLAGGALLPGLTLNGQGSLAGSVAKAGSGSFVARVRDSKGAIAQRSFAITATTASTDPSPAASGKGLTSCQAINSSGEYYLENDVTCTSQGFAINANNVSLNLNGHTITYGNSSTIAPAISICDNWYNQLPQNACGSGQHAAPQIFNGKIVQSKQAHPFTHAIWVGQANGITGGSIHDLTVTIQQTGTQFFHGDFPGIGWKIQNNTINDNVTNIQQPGQSPLGARSQFQGVVIHMDDGAGAGSGDTISGNTFNGSPQGAIMDSNQNTQIYDNVITLSSYYSNDYGITVLTDGLNVYNNVVKGRGRGIDAESSQFTLQGNNIDVHEEANNSEYGGCELDGTDGIRIKNYVYETPSTGWHVTNNTVRAEATYCMAHGLRFTDLASQVQGTISGNNFTLVAGKQPDYGISFSGIDNPQIDFINNTFNASNCAQIDDDGSTDGADVTIQTGQHWSCSQKMVVDADMSAAGGVYTPNYPEFLNIEDNTSNHNISCGAYSVATMKIGSYTTHCGN</sequence>
<dbReference type="Proteomes" id="UP000295210">
    <property type="component" value="Unassembled WGS sequence"/>
</dbReference>
<dbReference type="EMBL" id="SMGK01000001">
    <property type="protein sequence ID" value="TCK75526.1"/>
    <property type="molecule type" value="Genomic_DNA"/>
</dbReference>
<dbReference type="RefSeq" id="WP_207901304.1">
    <property type="nucleotide sequence ID" value="NZ_SMGK01000001.1"/>
</dbReference>
<evidence type="ECO:0000259" key="1">
    <source>
        <dbReference type="Pfam" id="PF01833"/>
    </source>
</evidence>
<feature type="domain" description="IPT/TIG" evidence="1">
    <location>
        <begin position="53"/>
        <end position="133"/>
    </location>
</feature>
<gene>
    <name evidence="2" type="ORF">C7378_0510</name>
</gene>
<dbReference type="InterPro" id="IPR002909">
    <property type="entry name" value="IPT_dom"/>
</dbReference>
<dbReference type="Gene3D" id="2.60.40.10">
    <property type="entry name" value="Immunoglobulins"/>
    <property type="match status" value="3"/>
</dbReference>
<dbReference type="InterPro" id="IPR014756">
    <property type="entry name" value="Ig_E-set"/>
</dbReference>
<dbReference type="SMART" id="SM00710">
    <property type="entry name" value="PbH1"/>
    <property type="match status" value="7"/>
</dbReference>
<dbReference type="InterPro" id="IPR006626">
    <property type="entry name" value="PbH1"/>
</dbReference>
<accession>A0A4R1LAP9</accession>
<name>A0A4R1LAP9_9BACT</name>
<keyword evidence="3" id="KW-1185">Reference proteome</keyword>